<dbReference type="InterPro" id="IPR016912">
    <property type="entry name" value="Phage_P2_GpU"/>
</dbReference>
<proteinExistence type="predicted"/>
<protein>
    <submittedName>
        <fullName evidence="1">Bacteriophage gpU</fullName>
    </submittedName>
</protein>
<name>A0A0S4UJ11_RALSL</name>
<dbReference type="InterPro" id="IPR009734">
    <property type="entry name" value="Myoviridae_GpU"/>
</dbReference>
<dbReference type="EMBL" id="LN899826">
    <property type="protein sequence ID" value="CUV41349.1"/>
    <property type="molecule type" value="Genomic_DNA"/>
</dbReference>
<gene>
    <name evidence="3" type="ORF">RD1301_v1_2200025</name>
    <name evidence="1" type="ORF">RUN1744_v1_150031</name>
    <name evidence="2" type="ORF">TF3108_v1_780032</name>
</gene>
<dbReference type="PIRSF" id="PIRSF029208">
    <property type="entry name" value="Phage_tail_GPU"/>
    <property type="match status" value="1"/>
</dbReference>
<evidence type="ECO:0000313" key="2">
    <source>
        <dbReference type="EMBL" id="CUV41349.1"/>
    </source>
</evidence>
<evidence type="ECO:0000313" key="1">
    <source>
        <dbReference type="EMBL" id="CUV22218.1"/>
    </source>
</evidence>
<organism evidence="1">
    <name type="scientific">Ralstonia solanacearum</name>
    <name type="common">Pseudomonas solanacearum</name>
    <dbReference type="NCBI Taxonomy" id="305"/>
    <lineage>
        <taxon>Bacteria</taxon>
        <taxon>Pseudomonadati</taxon>
        <taxon>Pseudomonadota</taxon>
        <taxon>Betaproteobacteria</taxon>
        <taxon>Burkholderiales</taxon>
        <taxon>Burkholderiaceae</taxon>
        <taxon>Ralstonia</taxon>
        <taxon>Ralstonia solanacearum species complex</taxon>
    </lineage>
</organism>
<dbReference type="EMBL" id="LN899823">
    <property type="protein sequence ID" value="CUV22218.1"/>
    <property type="molecule type" value="Genomic_DNA"/>
</dbReference>
<dbReference type="Pfam" id="PF06995">
    <property type="entry name" value="Phage_P2_GpU"/>
    <property type="match status" value="1"/>
</dbReference>
<dbReference type="EMBL" id="LN899822">
    <property type="protein sequence ID" value="CUV62297.1"/>
    <property type="molecule type" value="Genomic_DNA"/>
</dbReference>
<reference evidence="1" key="1">
    <citation type="submission" date="2015-10" db="EMBL/GenBank/DDBJ databases">
        <authorList>
            <person name="Gilbert D.G."/>
        </authorList>
    </citation>
    <scope>NUCLEOTIDE SEQUENCE</scope>
    <source>
        <strain evidence="1">Phyl III-seqv23</strain>
    </source>
</reference>
<evidence type="ECO:0000313" key="3">
    <source>
        <dbReference type="EMBL" id="CUV62297.1"/>
    </source>
</evidence>
<dbReference type="AlphaFoldDB" id="A0A0S4UJ11"/>
<accession>A0A0S4UJ11</accession>
<sequence>MTMMMALGLFVFSLDTAPYQEFQRQVGWRHPSNNRVGRRPARQFTGQDDETITLSGKLLPELTGGEWTLAALEAMANTGDAYTLIEGTGHYYGQFVIESMDMKRTYFFQDGAARSVDFTIKLTRVDDDLLSKVVTTVTKALS</sequence>